<evidence type="ECO:0000259" key="3">
    <source>
        <dbReference type="Pfam" id="PF00685"/>
    </source>
</evidence>
<dbReference type="PANTHER" id="PTHR11783">
    <property type="entry name" value="SULFOTRANSFERASE SULT"/>
    <property type="match status" value="1"/>
</dbReference>
<evidence type="ECO:0000313" key="4">
    <source>
        <dbReference type="Proteomes" id="UP000694888"/>
    </source>
</evidence>
<keyword evidence="4" id="KW-1185">Reference proteome</keyword>
<protein>
    <submittedName>
        <fullName evidence="5">Sulfotransferase 1C4</fullName>
    </submittedName>
</protein>
<sequence>MSGEQGSKGKEPPQDQSQLQTKVVALADRFGNKFYVGNAGDLWVPPFPLPADVDYRDIVRKTRDMEVRDGDVLICSYPKTGTHWSSFIIDMLMRKSTTHVEKSYGLLEMGVVLKADQLPSPRQLNTHLPFRHVPKQAFDKKIKIVLLLRNPKDVLVSFYHHSKSLEGNLGWSGSFEHFFRYEMEVGGYYGHMLDYMMDWQDGLEAHPDVKVHFVVFEDLKADPVGSVMKLNDYLETGCSKELCEEISKACGFNTLKKAREELMPEFVKGLFKDRTPTFYRKGDVGDWKNHFTVAMNEQFDAEYKRRMSNYKTSFKYTL</sequence>
<dbReference type="InterPro" id="IPR000863">
    <property type="entry name" value="Sulfotransferase_dom"/>
</dbReference>
<dbReference type="SUPFAM" id="SSF52540">
    <property type="entry name" value="P-loop containing nucleoside triphosphate hydrolases"/>
    <property type="match status" value="1"/>
</dbReference>
<feature type="domain" description="Sulfotransferase" evidence="3">
    <location>
        <begin position="69"/>
        <end position="310"/>
    </location>
</feature>
<dbReference type="InterPro" id="IPR027417">
    <property type="entry name" value="P-loop_NTPase"/>
</dbReference>
<accession>A0ABM0ZVG5</accession>
<name>A0ABM0ZVG5_APLCA</name>
<evidence type="ECO:0000313" key="5">
    <source>
        <dbReference type="RefSeq" id="XP_012935337.1"/>
    </source>
</evidence>
<dbReference type="Pfam" id="PF00685">
    <property type="entry name" value="Sulfotransfer_1"/>
    <property type="match status" value="1"/>
</dbReference>
<organism evidence="4 5">
    <name type="scientific">Aplysia californica</name>
    <name type="common">California sea hare</name>
    <dbReference type="NCBI Taxonomy" id="6500"/>
    <lineage>
        <taxon>Eukaryota</taxon>
        <taxon>Metazoa</taxon>
        <taxon>Spiralia</taxon>
        <taxon>Lophotrochozoa</taxon>
        <taxon>Mollusca</taxon>
        <taxon>Gastropoda</taxon>
        <taxon>Heterobranchia</taxon>
        <taxon>Euthyneura</taxon>
        <taxon>Tectipleura</taxon>
        <taxon>Aplysiida</taxon>
        <taxon>Aplysioidea</taxon>
        <taxon>Aplysiidae</taxon>
        <taxon>Aplysia</taxon>
    </lineage>
</organism>
<dbReference type="Proteomes" id="UP000694888">
    <property type="component" value="Unplaced"/>
</dbReference>
<reference evidence="5" key="1">
    <citation type="submission" date="2025-08" db="UniProtKB">
        <authorList>
            <consortium name="RefSeq"/>
        </authorList>
    </citation>
    <scope>IDENTIFICATION</scope>
</reference>
<comment type="similarity">
    <text evidence="1">Belongs to the sulfotransferase 1 family.</text>
</comment>
<proteinExistence type="inferred from homology"/>
<dbReference type="Gene3D" id="3.40.50.300">
    <property type="entry name" value="P-loop containing nucleotide triphosphate hydrolases"/>
    <property type="match status" value="1"/>
</dbReference>
<gene>
    <name evidence="5" type="primary">LOC101853373</name>
</gene>
<keyword evidence="2" id="KW-0808">Transferase</keyword>
<dbReference type="GeneID" id="101853373"/>
<evidence type="ECO:0000256" key="2">
    <source>
        <dbReference type="ARBA" id="ARBA00022679"/>
    </source>
</evidence>
<evidence type="ECO:0000256" key="1">
    <source>
        <dbReference type="ARBA" id="ARBA00005771"/>
    </source>
</evidence>
<dbReference type="RefSeq" id="XP_012935337.1">
    <property type="nucleotide sequence ID" value="XM_013079883.2"/>
</dbReference>